<comment type="caution">
    <text evidence="3">The sequence shown here is derived from an EMBL/GenBank/DDBJ whole genome shotgun (WGS) entry which is preliminary data.</text>
</comment>
<dbReference type="InterPro" id="IPR045851">
    <property type="entry name" value="AMP-bd_C_sf"/>
</dbReference>
<dbReference type="GO" id="GO:0044550">
    <property type="term" value="P:secondary metabolite biosynthetic process"/>
    <property type="evidence" value="ECO:0007669"/>
    <property type="project" value="TreeGrafter"/>
</dbReference>
<dbReference type="PROSITE" id="PS50075">
    <property type="entry name" value="CARRIER"/>
    <property type="match status" value="1"/>
</dbReference>
<dbReference type="SUPFAM" id="SSF56801">
    <property type="entry name" value="Acetyl-CoA synthetase-like"/>
    <property type="match status" value="1"/>
</dbReference>
<sequence>MAGAFQEKCASMRRKLAQFLPRIMVPRVWIPLANVKRTSTGKADRKTLQEVFEAYKKTSSGEELSNMNEAFTDNEKIMRNLWASVVKCDQSKLHKSSNFFDLGDSITAIGLVAAAGRSGYHMSVSSLFKNPSLSEMALFSKTRTTRLLFDKSRSARILPAQF</sequence>
<dbReference type="AlphaFoldDB" id="A0AAN7UF08"/>
<dbReference type="InterPro" id="IPR036736">
    <property type="entry name" value="ACP-like_sf"/>
</dbReference>
<organism evidence="3 4">
    <name type="scientific">Xylaria bambusicola</name>
    <dbReference type="NCBI Taxonomy" id="326684"/>
    <lineage>
        <taxon>Eukaryota</taxon>
        <taxon>Fungi</taxon>
        <taxon>Dikarya</taxon>
        <taxon>Ascomycota</taxon>
        <taxon>Pezizomycotina</taxon>
        <taxon>Sordariomycetes</taxon>
        <taxon>Xylariomycetidae</taxon>
        <taxon>Xylariales</taxon>
        <taxon>Xylariaceae</taxon>
        <taxon>Xylaria</taxon>
    </lineage>
</organism>
<evidence type="ECO:0000259" key="2">
    <source>
        <dbReference type="PROSITE" id="PS50075"/>
    </source>
</evidence>
<dbReference type="GO" id="GO:0005737">
    <property type="term" value="C:cytoplasm"/>
    <property type="evidence" value="ECO:0007669"/>
    <property type="project" value="TreeGrafter"/>
</dbReference>
<dbReference type="GO" id="GO:0016874">
    <property type="term" value="F:ligase activity"/>
    <property type="evidence" value="ECO:0007669"/>
    <property type="project" value="UniProtKB-KW"/>
</dbReference>
<evidence type="ECO:0000256" key="1">
    <source>
        <dbReference type="ARBA" id="ARBA00022598"/>
    </source>
</evidence>
<accession>A0AAN7UF08</accession>
<dbReference type="Pfam" id="PF00550">
    <property type="entry name" value="PP-binding"/>
    <property type="match status" value="1"/>
</dbReference>
<evidence type="ECO:0000313" key="4">
    <source>
        <dbReference type="Proteomes" id="UP001305414"/>
    </source>
</evidence>
<protein>
    <recommendedName>
        <fullName evidence="2">Carrier domain-containing protein</fullName>
    </recommendedName>
</protein>
<dbReference type="SUPFAM" id="SSF47336">
    <property type="entry name" value="ACP-like"/>
    <property type="match status" value="1"/>
</dbReference>
<proteinExistence type="predicted"/>
<dbReference type="Gene3D" id="3.30.300.30">
    <property type="match status" value="1"/>
</dbReference>
<dbReference type="PANTHER" id="PTHR45527:SF1">
    <property type="entry name" value="FATTY ACID SYNTHASE"/>
    <property type="match status" value="1"/>
</dbReference>
<gene>
    <name evidence="3" type="ORF">RRF57_002262</name>
</gene>
<keyword evidence="1" id="KW-0436">Ligase</keyword>
<dbReference type="Gene3D" id="1.10.1200.10">
    <property type="entry name" value="ACP-like"/>
    <property type="match status" value="1"/>
</dbReference>
<dbReference type="GO" id="GO:0043041">
    <property type="term" value="P:amino acid activation for nonribosomal peptide biosynthetic process"/>
    <property type="evidence" value="ECO:0007669"/>
    <property type="project" value="TreeGrafter"/>
</dbReference>
<name>A0AAN7UF08_9PEZI</name>
<feature type="domain" description="Carrier" evidence="2">
    <location>
        <begin position="69"/>
        <end position="144"/>
    </location>
</feature>
<dbReference type="Proteomes" id="UP001305414">
    <property type="component" value="Unassembled WGS sequence"/>
</dbReference>
<evidence type="ECO:0000313" key="3">
    <source>
        <dbReference type="EMBL" id="KAK5626547.1"/>
    </source>
</evidence>
<reference evidence="3 4" key="1">
    <citation type="submission" date="2023-10" db="EMBL/GenBank/DDBJ databases">
        <title>Draft genome sequence of Xylaria bambusicola isolate GMP-LS, the root and basal stem rot pathogen of sugarcane in Indonesia.</title>
        <authorList>
            <person name="Selvaraj P."/>
            <person name="Muralishankar V."/>
            <person name="Muruganantham S."/>
            <person name="Sp S."/>
            <person name="Haryani S."/>
            <person name="Lau K.J.X."/>
            <person name="Naqvi N.I."/>
        </authorList>
    </citation>
    <scope>NUCLEOTIDE SEQUENCE [LARGE SCALE GENOMIC DNA]</scope>
    <source>
        <strain evidence="3">GMP-LS</strain>
    </source>
</reference>
<dbReference type="EMBL" id="JAWHQM010000003">
    <property type="protein sequence ID" value="KAK5626547.1"/>
    <property type="molecule type" value="Genomic_DNA"/>
</dbReference>
<dbReference type="PANTHER" id="PTHR45527">
    <property type="entry name" value="NONRIBOSOMAL PEPTIDE SYNTHETASE"/>
    <property type="match status" value="1"/>
</dbReference>
<dbReference type="InterPro" id="IPR009081">
    <property type="entry name" value="PP-bd_ACP"/>
</dbReference>
<dbReference type="GO" id="GO:0031177">
    <property type="term" value="F:phosphopantetheine binding"/>
    <property type="evidence" value="ECO:0007669"/>
    <property type="project" value="TreeGrafter"/>
</dbReference>
<keyword evidence="4" id="KW-1185">Reference proteome</keyword>